<keyword evidence="2" id="KW-0812">Transmembrane</keyword>
<dbReference type="Proteomes" id="UP000023152">
    <property type="component" value="Unassembled WGS sequence"/>
</dbReference>
<feature type="region of interest" description="Disordered" evidence="1">
    <location>
        <begin position="16"/>
        <end position="91"/>
    </location>
</feature>
<accession>X6P1I5</accession>
<feature type="compositionally biased region" description="Acidic residues" evidence="1">
    <location>
        <begin position="65"/>
        <end position="91"/>
    </location>
</feature>
<proteinExistence type="predicted"/>
<comment type="caution">
    <text evidence="3">The sequence shown here is derived from an EMBL/GenBank/DDBJ whole genome shotgun (WGS) entry which is preliminary data.</text>
</comment>
<dbReference type="AlphaFoldDB" id="X6P1I5"/>
<sequence length="179" mass="21021">MNCYIRSVVFLCTDSGHDVSQGGTTANQKAHKETAQKQKGKKVPFIIEQKKKKKYASTRPQAVEREEDNESDEEVEEEDATDDNGNENENENENENILLDLERLSLLFQENAVDTSSWRSLMNALFPRREQESRHQQQHIEQVCHLIQQNLTRLLGCLFNKNCILTLPFFFFFFFFFFF</sequence>
<organism evidence="3 4">
    <name type="scientific">Reticulomyxa filosa</name>
    <dbReference type="NCBI Taxonomy" id="46433"/>
    <lineage>
        <taxon>Eukaryota</taxon>
        <taxon>Sar</taxon>
        <taxon>Rhizaria</taxon>
        <taxon>Retaria</taxon>
        <taxon>Foraminifera</taxon>
        <taxon>Monothalamids</taxon>
        <taxon>Reticulomyxidae</taxon>
        <taxon>Reticulomyxa</taxon>
    </lineage>
</organism>
<feature type="transmembrane region" description="Helical" evidence="2">
    <location>
        <begin position="158"/>
        <end position="178"/>
    </location>
</feature>
<protein>
    <submittedName>
        <fullName evidence="3">Uncharacterized protein</fullName>
    </submittedName>
</protein>
<evidence type="ECO:0000256" key="1">
    <source>
        <dbReference type="SAM" id="MobiDB-lite"/>
    </source>
</evidence>
<keyword evidence="4" id="KW-1185">Reference proteome</keyword>
<reference evidence="3 4" key="1">
    <citation type="journal article" date="2013" name="Curr. Biol.">
        <title>The Genome of the Foraminiferan Reticulomyxa filosa.</title>
        <authorList>
            <person name="Glockner G."/>
            <person name="Hulsmann N."/>
            <person name="Schleicher M."/>
            <person name="Noegel A.A."/>
            <person name="Eichinger L."/>
            <person name="Gallinger C."/>
            <person name="Pawlowski J."/>
            <person name="Sierra R."/>
            <person name="Euteneuer U."/>
            <person name="Pillet L."/>
            <person name="Moustafa A."/>
            <person name="Platzer M."/>
            <person name="Groth M."/>
            <person name="Szafranski K."/>
            <person name="Schliwa M."/>
        </authorList>
    </citation>
    <scope>NUCLEOTIDE SEQUENCE [LARGE SCALE GENOMIC DNA]</scope>
</reference>
<keyword evidence="2" id="KW-1133">Transmembrane helix</keyword>
<name>X6P1I5_RETFI</name>
<dbReference type="EMBL" id="ASPP01004241">
    <property type="protein sequence ID" value="ETO32390.1"/>
    <property type="molecule type" value="Genomic_DNA"/>
</dbReference>
<evidence type="ECO:0000313" key="3">
    <source>
        <dbReference type="EMBL" id="ETO32390.1"/>
    </source>
</evidence>
<gene>
    <name evidence="3" type="ORF">RFI_04728</name>
</gene>
<keyword evidence="2" id="KW-0472">Membrane</keyword>
<evidence type="ECO:0000256" key="2">
    <source>
        <dbReference type="SAM" id="Phobius"/>
    </source>
</evidence>
<evidence type="ECO:0000313" key="4">
    <source>
        <dbReference type="Proteomes" id="UP000023152"/>
    </source>
</evidence>